<comment type="catalytic activity">
    <reaction evidence="1">
        <text>ATP + protein L-histidine = ADP + protein N-phospho-L-histidine.</text>
        <dbReference type="EC" id="2.7.13.3"/>
    </reaction>
</comment>
<evidence type="ECO:0000256" key="3">
    <source>
        <dbReference type="ARBA" id="ARBA00022553"/>
    </source>
</evidence>
<dbReference type="CDD" id="cd00130">
    <property type="entry name" value="PAS"/>
    <property type="match status" value="1"/>
</dbReference>
<feature type="modified residue" description="4-aspartylphosphate" evidence="8">
    <location>
        <position position="872"/>
    </location>
</feature>
<accession>A0A857GJW2</accession>
<evidence type="ECO:0000256" key="4">
    <source>
        <dbReference type="ARBA" id="ARBA00022679"/>
    </source>
</evidence>
<feature type="transmembrane region" description="Helical" evidence="9">
    <location>
        <begin position="342"/>
        <end position="365"/>
    </location>
</feature>
<dbReference type="SUPFAM" id="SSF55874">
    <property type="entry name" value="ATPase domain of HSP90 chaperone/DNA topoisomerase II/histidine kinase"/>
    <property type="match status" value="1"/>
</dbReference>
<dbReference type="SMART" id="SM00387">
    <property type="entry name" value="HATPase_c"/>
    <property type="match status" value="1"/>
</dbReference>
<feature type="transmembrane region" description="Helical" evidence="9">
    <location>
        <begin position="111"/>
        <end position="134"/>
    </location>
</feature>
<sequence>MRRCLRVFGTERIGRFNGAPWYLGILFACLLVAGVAGNMLQLSVLFNVFFVFGSVAVMLAVAWLGTWPAVLIGVASGVYTYVFWENPVTVMVFILEALVVSWLYHHKVKNLIIAALIFWTAIAAPIDFLLLPLWLGWSQELTLLVYLKQAINGVFNAVIASAIIIVCGLSQRSWLPTAGALLRLKHLLFCALLSVTLMTGIPLILYEGHAMRQGQENFVNQTLNAMGNELVGRLSEPGADQRFVYHIGRVRADSNVNIGLLDAEGELLAQVGHLNSLTLASGDELIDLDERMRMWLPGNLDNPAVRFSQGFYTLQLPARGVGGVDHVLLETPALPTVRAMEAYRTVLFAMLAAVLIFGIVAAELLSRMITQPLTRLGKKGRTLSDSIAKGKTPKLPDSRIVEFQQLSNLLGAMSAELSDAFKRLRHTQSNLEREVDQRTRALASSNDLLSSVLDAAVDFAIIAMDTQGVIKLFNKGAEDLLGYQASEVIGVQTPMLFHDADEVEQRLLELSQSAGHTLMPLEVFTHRAALEKRDVNEWTYLTRAGDRVPIKLVVTAIKDQQGTITGYLGIAEDISESKRVEQMKNEFVSTVSHELRTPLTSISGALGMVAAGALGSVPDTVMRMVNIAHKNSQRLTHLINDLLDIEKIAAGKLAFDMQWQSLQRLLESAIEENRHYRHERQVTLTLDNPHSDTQVRVDGQRLRQVMANLLSNAVKFSPEGGEVQISVDKQDHKITVTVKDDGPGIPDHFKGHIFSKFAQVDASDSRAKGGTGLGLAITRELIEHMEGEMGFDSEEGKGSCFWFSLPLHPSDTLSDSRGADAGRVLVIEDDPSVVRVLFETLAQAGFEVDSALNGAMALEKLANQRYDAITVDIGLPDMSGFDVIHALRQQRASKHTPVMVVTGSMERGSVALEGHLEDIAWLAKPIQTEQLLALLSEQLQTHQERLRLLHIEDDPDLHAVIRAMLDAHEECDHAVSVAMARRHLAYRRYDAIILDIGLPDGEGWDLLEQIREEQPHARIIILSGQSISEADQHRVETVFLKSRISPTELLEAIQQRTQLVQMVDNE</sequence>
<dbReference type="CDD" id="cd00082">
    <property type="entry name" value="HisKA"/>
    <property type="match status" value="1"/>
</dbReference>
<feature type="domain" description="Histidine kinase" evidence="10">
    <location>
        <begin position="590"/>
        <end position="809"/>
    </location>
</feature>
<evidence type="ECO:0000256" key="6">
    <source>
        <dbReference type="ARBA" id="ARBA00023012"/>
    </source>
</evidence>
<dbReference type="Pfam" id="PF00512">
    <property type="entry name" value="HisKA"/>
    <property type="match status" value="1"/>
</dbReference>
<evidence type="ECO:0000256" key="8">
    <source>
        <dbReference type="PROSITE-ProRule" id="PRU00169"/>
    </source>
</evidence>
<keyword evidence="3 8" id="KW-0597">Phosphoprotein</keyword>
<dbReference type="PANTHER" id="PTHR43047">
    <property type="entry name" value="TWO-COMPONENT HISTIDINE PROTEIN KINASE"/>
    <property type="match status" value="1"/>
</dbReference>
<evidence type="ECO:0000259" key="12">
    <source>
        <dbReference type="PROSITE" id="PS50112"/>
    </source>
</evidence>
<dbReference type="SUPFAM" id="SSF55785">
    <property type="entry name" value="PYP-like sensor domain (PAS domain)"/>
    <property type="match status" value="1"/>
</dbReference>
<dbReference type="PRINTS" id="PR00344">
    <property type="entry name" value="BCTRLSENSOR"/>
</dbReference>
<dbReference type="EC" id="2.7.13.3" evidence="2"/>
<feature type="domain" description="PAC" evidence="13">
    <location>
        <begin position="534"/>
        <end position="586"/>
    </location>
</feature>
<dbReference type="Gene3D" id="3.30.565.10">
    <property type="entry name" value="Histidine kinase-like ATPase, C-terminal domain"/>
    <property type="match status" value="1"/>
</dbReference>
<protein>
    <recommendedName>
        <fullName evidence="2">histidine kinase</fullName>
        <ecNumber evidence="2">2.7.13.3</ecNumber>
    </recommendedName>
</protein>
<dbReference type="Gene3D" id="1.10.287.130">
    <property type="match status" value="1"/>
</dbReference>
<dbReference type="InterPro" id="IPR036097">
    <property type="entry name" value="HisK_dim/P_sf"/>
</dbReference>
<dbReference type="InterPro" id="IPR005467">
    <property type="entry name" value="His_kinase_dom"/>
</dbReference>
<evidence type="ECO:0000259" key="11">
    <source>
        <dbReference type="PROSITE" id="PS50110"/>
    </source>
</evidence>
<dbReference type="InterPro" id="IPR003661">
    <property type="entry name" value="HisK_dim/P_dom"/>
</dbReference>
<feature type="transmembrane region" description="Helical" evidence="9">
    <location>
        <begin position="20"/>
        <end position="37"/>
    </location>
</feature>
<keyword evidence="7 9" id="KW-0472">Membrane</keyword>
<dbReference type="PROSITE" id="PS50109">
    <property type="entry name" value="HIS_KIN"/>
    <property type="match status" value="1"/>
</dbReference>
<dbReference type="Gene3D" id="6.10.340.10">
    <property type="match status" value="1"/>
</dbReference>
<dbReference type="PROSITE" id="PS51257">
    <property type="entry name" value="PROKAR_LIPOPROTEIN"/>
    <property type="match status" value="1"/>
</dbReference>
<dbReference type="SMART" id="SM00091">
    <property type="entry name" value="PAS"/>
    <property type="match status" value="1"/>
</dbReference>
<feature type="transmembrane region" description="Helical" evidence="9">
    <location>
        <begin position="154"/>
        <end position="175"/>
    </location>
</feature>
<dbReference type="PROSITE" id="PS50110">
    <property type="entry name" value="RESPONSE_REGULATORY"/>
    <property type="match status" value="2"/>
</dbReference>
<evidence type="ECO:0000313" key="15">
    <source>
        <dbReference type="Proteomes" id="UP000463949"/>
    </source>
</evidence>
<proteinExistence type="predicted"/>
<evidence type="ECO:0000256" key="1">
    <source>
        <dbReference type="ARBA" id="ARBA00000085"/>
    </source>
</evidence>
<dbReference type="InterPro" id="IPR001610">
    <property type="entry name" value="PAC"/>
</dbReference>
<dbReference type="SUPFAM" id="SSF52172">
    <property type="entry name" value="CheY-like"/>
    <property type="match status" value="2"/>
</dbReference>
<dbReference type="AlphaFoldDB" id="A0A857GJW2"/>
<feature type="domain" description="Response regulatory" evidence="11">
    <location>
        <begin position="823"/>
        <end position="939"/>
    </location>
</feature>
<organism evidence="14 15">
    <name type="scientific">Vreelandella aquamarina</name>
    <dbReference type="NCBI Taxonomy" id="77097"/>
    <lineage>
        <taxon>Bacteria</taxon>
        <taxon>Pseudomonadati</taxon>
        <taxon>Pseudomonadota</taxon>
        <taxon>Gammaproteobacteria</taxon>
        <taxon>Oceanospirillales</taxon>
        <taxon>Halomonadaceae</taxon>
        <taxon>Vreelandella</taxon>
    </lineage>
</organism>
<dbReference type="Pfam" id="PF00072">
    <property type="entry name" value="Response_reg"/>
    <property type="match status" value="2"/>
</dbReference>
<dbReference type="CDD" id="cd17574">
    <property type="entry name" value="REC_OmpR"/>
    <property type="match status" value="1"/>
</dbReference>
<feature type="domain" description="PAS" evidence="12">
    <location>
        <begin position="445"/>
        <end position="490"/>
    </location>
</feature>
<dbReference type="Pfam" id="PF13426">
    <property type="entry name" value="PAS_9"/>
    <property type="match status" value="1"/>
</dbReference>
<feature type="transmembrane region" description="Helical" evidence="9">
    <location>
        <begin position="84"/>
        <end position="104"/>
    </location>
</feature>
<dbReference type="Gene3D" id="3.30.450.20">
    <property type="entry name" value="PAS domain"/>
    <property type="match status" value="1"/>
</dbReference>
<dbReference type="Gene3D" id="3.40.50.2300">
    <property type="match status" value="2"/>
</dbReference>
<dbReference type="SMART" id="SM00388">
    <property type="entry name" value="HisKA"/>
    <property type="match status" value="1"/>
</dbReference>
<keyword evidence="9" id="KW-1133">Transmembrane helix</keyword>
<dbReference type="GO" id="GO:0005886">
    <property type="term" value="C:plasma membrane"/>
    <property type="evidence" value="ECO:0007669"/>
    <property type="project" value="TreeGrafter"/>
</dbReference>
<dbReference type="PANTHER" id="PTHR43047:SF72">
    <property type="entry name" value="OSMOSENSING HISTIDINE PROTEIN KINASE SLN1"/>
    <property type="match status" value="1"/>
</dbReference>
<dbReference type="InterPro" id="IPR000014">
    <property type="entry name" value="PAS"/>
</dbReference>
<keyword evidence="5 14" id="KW-0418">Kinase</keyword>
<evidence type="ECO:0000256" key="2">
    <source>
        <dbReference type="ARBA" id="ARBA00012438"/>
    </source>
</evidence>
<feature type="modified residue" description="4-aspartylphosphate" evidence="8">
    <location>
        <position position="995"/>
    </location>
</feature>
<dbReference type="GO" id="GO:0000155">
    <property type="term" value="F:phosphorelay sensor kinase activity"/>
    <property type="evidence" value="ECO:0007669"/>
    <property type="project" value="InterPro"/>
</dbReference>
<dbReference type="FunFam" id="3.30.565.10:FF:000006">
    <property type="entry name" value="Sensor histidine kinase WalK"/>
    <property type="match status" value="1"/>
</dbReference>
<dbReference type="GO" id="GO:0009927">
    <property type="term" value="F:histidine phosphotransfer kinase activity"/>
    <property type="evidence" value="ECO:0007669"/>
    <property type="project" value="TreeGrafter"/>
</dbReference>
<dbReference type="InterPro" id="IPR011006">
    <property type="entry name" value="CheY-like_superfamily"/>
</dbReference>
<name>A0A857GJW2_9GAMM</name>
<dbReference type="SUPFAM" id="SSF47384">
    <property type="entry name" value="Homodimeric domain of signal transducing histidine kinase"/>
    <property type="match status" value="1"/>
</dbReference>
<evidence type="ECO:0000259" key="13">
    <source>
        <dbReference type="PROSITE" id="PS50113"/>
    </source>
</evidence>
<evidence type="ECO:0000256" key="5">
    <source>
        <dbReference type="ARBA" id="ARBA00022777"/>
    </source>
</evidence>
<dbReference type="PROSITE" id="PS50113">
    <property type="entry name" value="PAC"/>
    <property type="match status" value="1"/>
</dbReference>
<gene>
    <name evidence="14" type="ORF">CTT34_07585</name>
</gene>
<dbReference type="InterPro" id="IPR036890">
    <property type="entry name" value="HATPase_C_sf"/>
</dbReference>
<dbReference type="SMART" id="SM00086">
    <property type="entry name" value="PAC"/>
    <property type="match status" value="1"/>
</dbReference>
<dbReference type="InterPro" id="IPR000700">
    <property type="entry name" value="PAS-assoc_C"/>
</dbReference>
<dbReference type="InterPro" id="IPR003594">
    <property type="entry name" value="HATPase_dom"/>
</dbReference>
<dbReference type="PROSITE" id="PS50112">
    <property type="entry name" value="PAS"/>
    <property type="match status" value="1"/>
</dbReference>
<dbReference type="NCBIfam" id="TIGR00229">
    <property type="entry name" value="sensory_box"/>
    <property type="match status" value="1"/>
</dbReference>
<dbReference type="CDD" id="cd00156">
    <property type="entry name" value="REC"/>
    <property type="match status" value="1"/>
</dbReference>
<dbReference type="EMBL" id="CP024621">
    <property type="protein sequence ID" value="QHD49560.1"/>
    <property type="molecule type" value="Genomic_DNA"/>
</dbReference>
<feature type="transmembrane region" description="Helical" evidence="9">
    <location>
        <begin position="44"/>
        <end position="64"/>
    </location>
</feature>
<evidence type="ECO:0000313" key="14">
    <source>
        <dbReference type="EMBL" id="QHD49560.1"/>
    </source>
</evidence>
<dbReference type="CDD" id="cd16922">
    <property type="entry name" value="HATPase_EvgS-ArcB-TorS-like"/>
    <property type="match status" value="1"/>
</dbReference>
<feature type="domain" description="Response regulatory" evidence="11">
    <location>
        <begin position="947"/>
        <end position="1057"/>
    </location>
</feature>
<keyword evidence="4" id="KW-0808">Transferase</keyword>
<dbReference type="Proteomes" id="UP000463949">
    <property type="component" value="Chromosome"/>
</dbReference>
<reference evidence="14 15" key="1">
    <citation type="submission" date="2017-10" db="EMBL/GenBank/DDBJ databases">
        <title>Coral associated bacteria.</title>
        <authorList>
            <person name="Wang X."/>
        </authorList>
    </citation>
    <scope>NUCLEOTIDE SEQUENCE [LARGE SCALE GENOMIC DNA]</scope>
    <source>
        <strain evidence="14 15">SCSIO 43005</strain>
    </source>
</reference>
<dbReference type="FunFam" id="1.10.287.130:FF:000001">
    <property type="entry name" value="Two-component sensor histidine kinase"/>
    <property type="match status" value="1"/>
</dbReference>
<keyword evidence="9" id="KW-0812">Transmembrane</keyword>
<dbReference type="KEGG" id="hmd:CTT34_07585"/>
<keyword evidence="6" id="KW-0902">Two-component regulatory system</keyword>
<evidence type="ECO:0000259" key="10">
    <source>
        <dbReference type="PROSITE" id="PS50109"/>
    </source>
</evidence>
<dbReference type="InterPro" id="IPR035965">
    <property type="entry name" value="PAS-like_dom_sf"/>
</dbReference>
<dbReference type="SMART" id="SM00448">
    <property type="entry name" value="REC"/>
    <property type="match status" value="2"/>
</dbReference>
<dbReference type="Pfam" id="PF02518">
    <property type="entry name" value="HATPase_c"/>
    <property type="match status" value="1"/>
</dbReference>
<evidence type="ECO:0000256" key="7">
    <source>
        <dbReference type="ARBA" id="ARBA00023136"/>
    </source>
</evidence>
<dbReference type="InterPro" id="IPR004358">
    <property type="entry name" value="Sig_transdc_His_kin-like_C"/>
</dbReference>
<feature type="transmembrane region" description="Helical" evidence="9">
    <location>
        <begin position="187"/>
        <end position="206"/>
    </location>
</feature>
<evidence type="ECO:0000256" key="9">
    <source>
        <dbReference type="SAM" id="Phobius"/>
    </source>
</evidence>
<dbReference type="InterPro" id="IPR001789">
    <property type="entry name" value="Sig_transdc_resp-reg_receiver"/>
</dbReference>